<feature type="transmembrane region" description="Helical" evidence="2">
    <location>
        <begin position="136"/>
        <end position="156"/>
    </location>
</feature>
<feature type="region of interest" description="Disordered" evidence="1">
    <location>
        <begin position="1"/>
        <end position="21"/>
    </location>
</feature>
<proteinExistence type="predicted"/>
<protein>
    <submittedName>
        <fullName evidence="3">Uncharacterized protein</fullName>
    </submittedName>
</protein>
<accession>A0A1F4W225</accession>
<evidence type="ECO:0000256" key="2">
    <source>
        <dbReference type="SAM" id="Phobius"/>
    </source>
</evidence>
<feature type="compositionally biased region" description="Basic and acidic residues" evidence="1">
    <location>
        <begin position="8"/>
        <end position="21"/>
    </location>
</feature>
<evidence type="ECO:0000313" key="3">
    <source>
        <dbReference type="EMBL" id="OGC63103.1"/>
    </source>
</evidence>
<keyword evidence="2" id="KW-0472">Membrane</keyword>
<gene>
    <name evidence="3" type="ORF">A2264_00170</name>
</gene>
<evidence type="ECO:0000313" key="4">
    <source>
        <dbReference type="Proteomes" id="UP000176614"/>
    </source>
</evidence>
<name>A0A1F4W225_UNCKA</name>
<dbReference type="AlphaFoldDB" id="A0A1F4W225"/>
<keyword evidence="2" id="KW-1133">Transmembrane helix</keyword>
<keyword evidence="2" id="KW-0812">Transmembrane</keyword>
<feature type="transmembrane region" description="Helical" evidence="2">
    <location>
        <begin position="56"/>
        <end position="77"/>
    </location>
</feature>
<sequence>MKRVFKQNSREKGARAKQTPKKDLQHNLIPTKGGFQLRDVLGGILNNSLLVWRPSLILILIFLSVIPVTQRVVLYVFTGNPKPLIWFIGWFNCPYISSFPGSWNIWLVLLVLAFGIGFLAYGLLWSVSRKAQDGDLSADAITAFYAGYIILFLFSFTDFLNIIH</sequence>
<feature type="transmembrane region" description="Helical" evidence="2">
    <location>
        <begin position="105"/>
        <end position="124"/>
    </location>
</feature>
<comment type="caution">
    <text evidence="3">The sequence shown here is derived from an EMBL/GenBank/DDBJ whole genome shotgun (WGS) entry which is preliminary data.</text>
</comment>
<organism evidence="3 4">
    <name type="scientific">candidate division WWE3 bacterium RIFOXYA2_FULL_46_9</name>
    <dbReference type="NCBI Taxonomy" id="1802636"/>
    <lineage>
        <taxon>Bacteria</taxon>
        <taxon>Katanobacteria</taxon>
    </lineage>
</organism>
<dbReference type="Proteomes" id="UP000176614">
    <property type="component" value="Unassembled WGS sequence"/>
</dbReference>
<evidence type="ECO:0000256" key="1">
    <source>
        <dbReference type="SAM" id="MobiDB-lite"/>
    </source>
</evidence>
<reference evidence="3 4" key="1">
    <citation type="journal article" date="2016" name="Nat. Commun.">
        <title>Thousands of microbial genomes shed light on interconnected biogeochemical processes in an aquifer system.</title>
        <authorList>
            <person name="Anantharaman K."/>
            <person name="Brown C.T."/>
            <person name="Hug L.A."/>
            <person name="Sharon I."/>
            <person name="Castelle C.J."/>
            <person name="Probst A.J."/>
            <person name="Thomas B.C."/>
            <person name="Singh A."/>
            <person name="Wilkins M.J."/>
            <person name="Karaoz U."/>
            <person name="Brodie E.L."/>
            <person name="Williams K.H."/>
            <person name="Hubbard S.S."/>
            <person name="Banfield J.F."/>
        </authorList>
    </citation>
    <scope>NUCLEOTIDE SEQUENCE [LARGE SCALE GENOMIC DNA]</scope>
</reference>
<dbReference type="EMBL" id="MEVT01000008">
    <property type="protein sequence ID" value="OGC63103.1"/>
    <property type="molecule type" value="Genomic_DNA"/>
</dbReference>